<keyword evidence="3" id="KW-1185">Reference proteome</keyword>
<dbReference type="AlphaFoldDB" id="A0A9Q0QT36"/>
<evidence type="ECO:0000313" key="3">
    <source>
        <dbReference type="Proteomes" id="UP001141806"/>
    </source>
</evidence>
<protein>
    <submittedName>
        <fullName evidence="2">Uncharacterized protein</fullName>
    </submittedName>
</protein>
<evidence type="ECO:0000313" key="2">
    <source>
        <dbReference type="EMBL" id="KAJ4970873.1"/>
    </source>
</evidence>
<sequence>MGSECSEYSLSKRCYDISMSKRTRKPVKLEDTDPKAIRVDGKDDATNPRSLKEPMKPVEEHDEQRMMTGSPQSENLSRGSSEDVSDHRSLKEPMKPIEGAHVQKMMTGSPRSENPSIGSGDDVSEHRSLKEPMKPIEGADVQKMMTGSPQSDNASGDSSEDVSDHRSLKLKELMTNVEGKQKNGNGNQGDNSLGHHFIEEEKQLQLVTKLQEDRPGGDKMRAIISRYVKVLSRLIRVKGDRRLGSGKKPVLRLTM</sequence>
<feature type="compositionally biased region" description="Basic and acidic residues" evidence="1">
    <location>
        <begin position="123"/>
        <end position="134"/>
    </location>
</feature>
<organism evidence="2 3">
    <name type="scientific">Protea cynaroides</name>
    <dbReference type="NCBI Taxonomy" id="273540"/>
    <lineage>
        <taxon>Eukaryota</taxon>
        <taxon>Viridiplantae</taxon>
        <taxon>Streptophyta</taxon>
        <taxon>Embryophyta</taxon>
        <taxon>Tracheophyta</taxon>
        <taxon>Spermatophyta</taxon>
        <taxon>Magnoliopsida</taxon>
        <taxon>Proteales</taxon>
        <taxon>Proteaceae</taxon>
        <taxon>Protea</taxon>
    </lineage>
</organism>
<feature type="compositionally biased region" description="Basic and acidic residues" evidence="1">
    <location>
        <begin position="80"/>
        <end position="95"/>
    </location>
</feature>
<feature type="region of interest" description="Disordered" evidence="1">
    <location>
        <begin position="1"/>
        <end position="167"/>
    </location>
</feature>
<comment type="caution">
    <text evidence="2">The sequence shown here is derived from an EMBL/GenBank/DDBJ whole genome shotgun (WGS) entry which is preliminary data.</text>
</comment>
<reference evidence="2" key="1">
    <citation type="journal article" date="2023" name="Plant J.">
        <title>The genome of the king protea, Protea cynaroides.</title>
        <authorList>
            <person name="Chang J."/>
            <person name="Duong T.A."/>
            <person name="Schoeman C."/>
            <person name="Ma X."/>
            <person name="Roodt D."/>
            <person name="Barker N."/>
            <person name="Li Z."/>
            <person name="Van de Peer Y."/>
            <person name="Mizrachi E."/>
        </authorList>
    </citation>
    <scope>NUCLEOTIDE SEQUENCE</scope>
    <source>
        <tissue evidence="2">Young leaves</tissue>
    </source>
</reference>
<gene>
    <name evidence="2" type="ORF">NE237_003972</name>
</gene>
<dbReference type="Proteomes" id="UP001141806">
    <property type="component" value="Unassembled WGS sequence"/>
</dbReference>
<proteinExistence type="predicted"/>
<evidence type="ECO:0000256" key="1">
    <source>
        <dbReference type="SAM" id="MobiDB-lite"/>
    </source>
</evidence>
<accession>A0A9Q0QT36</accession>
<dbReference type="OrthoDB" id="1928482at2759"/>
<dbReference type="EMBL" id="JAMYWD010000005">
    <property type="protein sequence ID" value="KAJ4970873.1"/>
    <property type="molecule type" value="Genomic_DNA"/>
</dbReference>
<feature type="compositionally biased region" description="Polar residues" evidence="1">
    <location>
        <begin position="145"/>
        <end position="157"/>
    </location>
</feature>
<feature type="compositionally biased region" description="Basic and acidic residues" evidence="1">
    <location>
        <begin position="27"/>
        <end position="65"/>
    </location>
</feature>
<name>A0A9Q0QT36_9MAGN</name>
<feature type="compositionally biased region" description="Polar residues" evidence="1">
    <location>
        <begin position="67"/>
        <end position="79"/>
    </location>
</feature>